<keyword evidence="1" id="KW-1133">Transmembrane helix</keyword>
<feature type="transmembrane region" description="Helical" evidence="1">
    <location>
        <begin position="20"/>
        <end position="41"/>
    </location>
</feature>
<evidence type="ECO:0000313" key="3">
    <source>
        <dbReference type="Proteomes" id="UP000734511"/>
    </source>
</evidence>
<evidence type="ECO:0000256" key="1">
    <source>
        <dbReference type="SAM" id="Phobius"/>
    </source>
</evidence>
<evidence type="ECO:0008006" key="4">
    <source>
        <dbReference type="Google" id="ProtNLM"/>
    </source>
</evidence>
<reference evidence="2 3" key="1">
    <citation type="submission" date="2020-03" db="EMBL/GenBank/DDBJ databases">
        <title>WGS of actinomycetes isolated from Thailand.</title>
        <authorList>
            <person name="Thawai C."/>
        </authorList>
    </citation>
    <scope>NUCLEOTIDE SEQUENCE [LARGE SCALE GENOMIC DNA]</scope>
    <source>
        <strain evidence="2 3">PRB2-1</strain>
    </source>
</reference>
<feature type="transmembrane region" description="Helical" evidence="1">
    <location>
        <begin position="53"/>
        <end position="71"/>
    </location>
</feature>
<dbReference type="EMBL" id="JAATEJ010000002">
    <property type="protein sequence ID" value="NJP42522.1"/>
    <property type="molecule type" value="Genomic_DNA"/>
</dbReference>
<keyword evidence="3" id="KW-1185">Reference proteome</keyword>
<accession>A0ABX0ZJ96</accession>
<dbReference type="RefSeq" id="WP_167981393.1">
    <property type="nucleotide sequence ID" value="NZ_JAATEJ010000002.1"/>
</dbReference>
<dbReference type="Proteomes" id="UP000734511">
    <property type="component" value="Unassembled WGS sequence"/>
</dbReference>
<gene>
    <name evidence="2" type="ORF">HCN08_03705</name>
</gene>
<comment type="caution">
    <text evidence="2">The sequence shown here is derived from an EMBL/GenBank/DDBJ whole genome shotgun (WGS) entry which is preliminary data.</text>
</comment>
<organism evidence="2 3">
    <name type="scientific">Actinacidiphila epipremni</name>
    <dbReference type="NCBI Taxonomy" id="2053013"/>
    <lineage>
        <taxon>Bacteria</taxon>
        <taxon>Bacillati</taxon>
        <taxon>Actinomycetota</taxon>
        <taxon>Actinomycetes</taxon>
        <taxon>Kitasatosporales</taxon>
        <taxon>Streptomycetaceae</taxon>
        <taxon>Actinacidiphila</taxon>
    </lineage>
</organism>
<keyword evidence="1" id="KW-0472">Membrane</keyword>
<keyword evidence="1" id="KW-0812">Transmembrane</keyword>
<name>A0ABX0ZJ96_9ACTN</name>
<protein>
    <recommendedName>
        <fullName evidence="4">Integral membrane protein</fullName>
    </recommendedName>
</protein>
<feature type="transmembrane region" description="Helical" evidence="1">
    <location>
        <begin position="107"/>
        <end position="124"/>
    </location>
</feature>
<proteinExistence type="predicted"/>
<evidence type="ECO:0000313" key="2">
    <source>
        <dbReference type="EMBL" id="NJP42522.1"/>
    </source>
</evidence>
<sequence length="193" mass="20720">METMTPGERPPESRLVPMIARWRCQLAAVVAGCVVALAITLPTTDRTRWSGSAGVQAAVAVGIAVLFALYMRRPSVRARLAVRFGAAVPVADPTALWRDREGRRSRLVTDAVFLGAGVLVVGLLCGYLWHLPVVVAALPLALLPAELGWARQAARWQREHHVVLWQPPLGAARPGVPLNALFTTPEGVPPAAH</sequence>